<gene>
    <name evidence="1" type="ORF">K7B09_07620</name>
</gene>
<dbReference type="InterPro" id="IPR011990">
    <property type="entry name" value="TPR-like_helical_dom_sf"/>
</dbReference>
<proteinExistence type="predicted"/>
<protein>
    <recommendedName>
        <fullName evidence="3">Tetratricopeptide repeat protein</fullName>
    </recommendedName>
</protein>
<evidence type="ECO:0000313" key="2">
    <source>
        <dbReference type="Proteomes" id="UP001430290"/>
    </source>
</evidence>
<dbReference type="SUPFAM" id="SSF48452">
    <property type="entry name" value="TPR-like"/>
    <property type="match status" value="1"/>
</dbReference>
<sequence length="404" mass="44454">MTTARNVVLIIVSGVLLFAAWRLVGQILAERDATDNPVAALSWRPADPVALLQLTEQQRTRQDLASAAQTARQLLAHEPLSGQAFRELGMISDQRGDRAQAKKLFDIAARRAPRDLPTHAWLAQYALRQHDYPGAMQQFDIVFRQAPERLARLAPALVQMAKEPAFADALAASLRTNPPWRAAMLQALQSRTDDKAQAQVMQSLQSRGGLSVEEFSHWLNSLMAQGRWGEAYARWADTVVKPGGRLPTLFNGDFSTAPSSAGFDWYLRDIPGVLLNVERQAAAPTHQVHVSFMDRGIPSTGLEHPLLLMPGHYRLTVQVRGQALASELGLRWVLACQSGPQIVALSLPADGSFGWRQLTGDFEVPDKSCQGQWLRLTNPVSGGAGQRVAGELWLANMQIERLAN</sequence>
<organism evidence="1 2">
    <name type="scientific">Thermomonas beijingensis</name>
    <dbReference type="NCBI Taxonomy" id="2872701"/>
    <lineage>
        <taxon>Bacteria</taxon>
        <taxon>Pseudomonadati</taxon>
        <taxon>Pseudomonadota</taxon>
        <taxon>Gammaproteobacteria</taxon>
        <taxon>Lysobacterales</taxon>
        <taxon>Lysobacteraceae</taxon>
        <taxon>Thermomonas</taxon>
    </lineage>
</organism>
<accession>A0ABS7TED0</accession>
<evidence type="ECO:0000313" key="1">
    <source>
        <dbReference type="EMBL" id="MBZ4186188.1"/>
    </source>
</evidence>
<evidence type="ECO:0008006" key="3">
    <source>
        <dbReference type="Google" id="ProtNLM"/>
    </source>
</evidence>
<reference evidence="1" key="1">
    <citation type="submission" date="2021-09" db="EMBL/GenBank/DDBJ databases">
        <authorList>
            <person name="Wu T."/>
            <person name="Guo S.Z."/>
        </authorList>
    </citation>
    <scope>NUCLEOTIDE SEQUENCE</scope>
    <source>
        <strain evidence="1">RSS-23</strain>
    </source>
</reference>
<keyword evidence="2" id="KW-1185">Reference proteome</keyword>
<dbReference type="RefSeq" id="WP_223628497.1">
    <property type="nucleotide sequence ID" value="NZ_JAIQDJ010000002.1"/>
</dbReference>
<dbReference type="Proteomes" id="UP001430290">
    <property type="component" value="Unassembled WGS sequence"/>
</dbReference>
<comment type="caution">
    <text evidence="1">The sequence shown here is derived from an EMBL/GenBank/DDBJ whole genome shotgun (WGS) entry which is preliminary data.</text>
</comment>
<dbReference type="EMBL" id="JAIQDJ010000002">
    <property type="protein sequence ID" value="MBZ4186188.1"/>
    <property type="molecule type" value="Genomic_DNA"/>
</dbReference>
<dbReference type="Gene3D" id="1.25.40.10">
    <property type="entry name" value="Tetratricopeptide repeat domain"/>
    <property type="match status" value="1"/>
</dbReference>
<name>A0ABS7TED0_9GAMM</name>